<evidence type="ECO:0000256" key="4">
    <source>
        <dbReference type="ARBA" id="ARBA00022692"/>
    </source>
</evidence>
<dbReference type="GO" id="GO:0005886">
    <property type="term" value="C:plasma membrane"/>
    <property type="evidence" value="ECO:0007669"/>
    <property type="project" value="UniProtKB-SubCell"/>
</dbReference>
<comment type="caution">
    <text evidence="9">The sequence shown here is derived from an EMBL/GenBank/DDBJ whole genome shotgun (WGS) entry which is preliminary data.</text>
</comment>
<reference evidence="9" key="2">
    <citation type="submission" date="2021-04" db="EMBL/GenBank/DDBJ databases">
        <authorList>
            <person name="Gilroy R."/>
        </authorList>
    </citation>
    <scope>NUCLEOTIDE SEQUENCE</scope>
    <source>
        <strain evidence="9">ChiHejej3B27-3195</strain>
    </source>
</reference>
<accession>A0A9D1US54</accession>
<comment type="similarity">
    <text evidence="2">Belongs to the DedA family.</text>
</comment>
<feature type="domain" description="VTT" evidence="8">
    <location>
        <begin position="37"/>
        <end position="163"/>
    </location>
</feature>
<dbReference type="InterPro" id="IPR051311">
    <property type="entry name" value="DedA_domain"/>
</dbReference>
<evidence type="ECO:0000256" key="7">
    <source>
        <dbReference type="SAM" id="Phobius"/>
    </source>
</evidence>
<keyword evidence="5 7" id="KW-1133">Transmembrane helix</keyword>
<dbReference type="PANTHER" id="PTHR42709:SF6">
    <property type="entry name" value="UNDECAPRENYL PHOSPHATE TRANSPORTER A"/>
    <property type="match status" value="1"/>
</dbReference>
<evidence type="ECO:0000256" key="3">
    <source>
        <dbReference type="ARBA" id="ARBA00022475"/>
    </source>
</evidence>
<evidence type="ECO:0000256" key="5">
    <source>
        <dbReference type="ARBA" id="ARBA00022989"/>
    </source>
</evidence>
<keyword evidence="3" id="KW-1003">Cell membrane</keyword>
<gene>
    <name evidence="9" type="ORF">H9871_04575</name>
</gene>
<protein>
    <submittedName>
        <fullName evidence="9">VTT domain-containing protein</fullName>
    </submittedName>
</protein>
<comment type="subcellular location">
    <subcellularLocation>
        <location evidence="1">Cell membrane</location>
        <topology evidence="1">Multi-pass membrane protein</topology>
    </subcellularLocation>
</comment>
<evidence type="ECO:0000259" key="8">
    <source>
        <dbReference type="Pfam" id="PF09335"/>
    </source>
</evidence>
<evidence type="ECO:0000313" key="10">
    <source>
        <dbReference type="Proteomes" id="UP000824151"/>
    </source>
</evidence>
<sequence length="220" mass="23104">MTPAAAALALIETTDGGALLLLVQSVAVALTAFIPVLPSEPLVITSGVLAAEGTIPLWATLAVTMVGCLTGDVALYLAFRYRIVVFLHRWRWGRQVHRRILRARLRAGDATTWISLLLIRAMPAGRTASMATAGIMGLPALTLTGLAIVGSITWSLWLTGLGYITGTTTGLPPWASAVTGVIAGTLVGAILAVMVTRRNVRARRARARFGRGSPPRGTSG</sequence>
<dbReference type="Proteomes" id="UP000824151">
    <property type="component" value="Unassembled WGS sequence"/>
</dbReference>
<organism evidence="9 10">
    <name type="scientific">Candidatus Nesterenkonia stercoripullorum</name>
    <dbReference type="NCBI Taxonomy" id="2838701"/>
    <lineage>
        <taxon>Bacteria</taxon>
        <taxon>Bacillati</taxon>
        <taxon>Actinomycetota</taxon>
        <taxon>Actinomycetes</taxon>
        <taxon>Micrococcales</taxon>
        <taxon>Micrococcaceae</taxon>
        <taxon>Nesterenkonia</taxon>
    </lineage>
</organism>
<dbReference type="Pfam" id="PF09335">
    <property type="entry name" value="VTT_dom"/>
    <property type="match status" value="1"/>
</dbReference>
<evidence type="ECO:0000256" key="2">
    <source>
        <dbReference type="ARBA" id="ARBA00010792"/>
    </source>
</evidence>
<feature type="transmembrane region" description="Helical" evidence="7">
    <location>
        <begin position="57"/>
        <end position="79"/>
    </location>
</feature>
<evidence type="ECO:0000256" key="6">
    <source>
        <dbReference type="ARBA" id="ARBA00023136"/>
    </source>
</evidence>
<keyword evidence="6 7" id="KW-0472">Membrane</keyword>
<keyword evidence="4 7" id="KW-0812">Transmembrane</keyword>
<feature type="transmembrane region" description="Helical" evidence="7">
    <location>
        <begin position="130"/>
        <end position="154"/>
    </location>
</feature>
<evidence type="ECO:0000256" key="1">
    <source>
        <dbReference type="ARBA" id="ARBA00004651"/>
    </source>
</evidence>
<name>A0A9D1US54_9MICC</name>
<dbReference type="InterPro" id="IPR032816">
    <property type="entry name" value="VTT_dom"/>
</dbReference>
<dbReference type="EMBL" id="DXGD01000165">
    <property type="protein sequence ID" value="HIW99398.1"/>
    <property type="molecule type" value="Genomic_DNA"/>
</dbReference>
<proteinExistence type="inferred from homology"/>
<evidence type="ECO:0000313" key="9">
    <source>
        <dbReference type="EMBL" id="HIW99398.1"/>
    </source>
</evidence>
<feature type="transmembrane region" description="Helical" evidence="7">
    <location>
        <begin position="18"/>
        <end position="37"/>
    </location>
</feature>
<dbReference type="PANTHER" id="PTHR42709">
    <property type="entry name" value="ALKALINE PHOSPHATASE LIKE PROTEIN"/>
    <property type="match status" value="1"/>
</dbReference>
<reference evidence="9" key="1">
    <citation type="journal article" date="2021" name="PeerJ">
        <title>Extensive microbial diversity within the chicken gut microbiome revealed by metagenomics and culture.</title>
        <authorList>
            <person name="Gilroy R."/>
            <person name="Ravi A."/>
            <person name="Getino M."/>
            <person name="Pursley I."/>
            <person name="Horton D.L."/>
            <person name="Alikhan N.F."/>
            <person name="Baker D."/>
            <person name="Gharbi K."/>
            <person name="Hall N."/>
            <person name="Watson M."/>
            <person name="Adriaenssens E.M."/>
            <person name="Foster-Nyarko E."/>
            <person name="Jarju S."/>
            <person name="Secka A."/>
            <person name="Antonio M."/>
            <person name="Oren A."/>
            <person name="Chaudhuri R.R."/>
            <person name="La Ragione R."/>
            <person name="Hildebrand F."/>
            <person name="Pallen M.J."/>
        </authorList>
    </citation>
    <scope>NUCLEOTIDE SEQUENCE</scope>
    <source>
        <strain evidence="9">ChiHejej3B27-3195</strain>
    </source>
</reference>
<dbReference type="AlphaFoldDB" id="A0A9D1US54"/>
<feature type="transmembrane region" description="Helical" evidence="7">
    <location>
        <begin position="174"/>
        <end position="196"/>
    </location>
</feature>